<dbReference type="AlphaFoldDB" id="Q01VM0"/>
<protein>
    <recommendedName>
        <fullName evidence="2">Carboxypeptidase regulatory-like domain-containing protein</fullName>
    </recommendedName>
</protein>
<dbReference type="InParanoid" id="Q01VM0"/>
<gene>
    <name evidence="1" type="ordered locus">Acid_5346</name>
</gene>
<dbReference type="InterPro" id="IPR008969">
    <property type="entry name" value="CarboxyPept-like_regulatory"/>
</dbReference>
<reference evidence="1" key="1">
    <citation type="submission" date="2006-10" db="EMBL/GenBank/DDBJ databases">
        <title>Complete sequence of Solibacter usitatus Ellin6076.</title>
        <authorList>
            <consortium name="US DOE Joint Genome Institute"/>
            <person name="Copeland A."/>
            <person name="Lucas S."/>
            <person name="Lapidus A."/>
            <person name="Barry K."/>
            <person name="Detter J.C."/>
            <person name="Glavina del Rio T."/>
            <person name="Hammon N."/>
            <person name="Israni S."/>
            <person name="Dalin E."/>
            <person name="Tice H."/>
            <person name="Pitluck S."/>
            <person name="Thompson L.S."/>
            <person name="Brettin T."/>
            <person name="Bruce D."/>
            <person name="Han C."/>
            <person name="Tapia R."/>
            <person name="Gilna P."/>
            <person name="Schmutz J."/>
            <person name="Larimer F."/>
            <person name="Land M."/>
            <person name="Hauser L."/>
            <person name="Kyrpides N."/>
            <person name="Mikhailova N."/>
            <person name="Janssen P.H."/>
            <person name="Kuske C.R."/>
            <person name="Richardson P."/>
        </authorList>
    </citation>
    <scope>NUCLEOTIDE SEQUENCE</scope>
    <source>
        <strain evidence="1">Ellin6076</strain>
    </source>
</reference>
<dbReference type="HOGENOM" id="CLU_885364_0_0_0"/>
<name>Q01VM0_SOLUE</name>
<sequence length="314" mass="34156">MRAALLYLLVPVAAWGCKCQLTMSACNEAATTDVIFIGTVEAIEPSFLDSWNAAQRGALATLNEEAARAEKDHSAAGFTKLRDAYLKVFPDLPEEHKKRLSAAKSAEQLNDLFYWILDHGKRIRLRVKTVFRGKDLDDDDEGSTVEVWTAFGDCGFAFQVGETYLVYADDDEESDVMTTGACTRTRRVSDAGDDLAYLYFVKQDEDRAGRIEGFVTTDLLYQRQLDASHYSDHIASPVAGAVVELKSSATPRYAAADEKGHFVFDGLPAGAFTVSAFTPAFPAETRLLAGPKEVRLGKGACGFQVLVAPGSGGK</sequence>
<dbReference type="EMBL" id="CP000473">
    <property type="protein sequence ID" value="ABJ86295.1"/>
    <property type="molecule type" value="Genomic_DNA"/>
</dbReference>
<evidence type="ECO:0000313" key="1">
    <source>
        <dbReference type="EMBL" id="ABJ86295.1"/>
    </source>
</evidence>
<organism evidence="1">
    <name type="scientific">Solibacter usitatus (strain Ellin6076)</name>
    <dbReference type="NCBI Taxonomy" id="234267"/>
    <lineage>
        <taxon>Bacteria</taxon>
        <taxon>Pseudomonadati</taxon>
        <taxon>Acidobacteriota</taxon>
        <taxon>Terriglobia</taxon>
        <taxon>Bryobacterales</taxon>
        <taxon>Solibacteraceae</taxon>
        <taxon>Candidatus Solibacter</taxon>
    </lineage>
</organism>
<dbReference type="SUPFAM" id="SSF49464">
    <property type="entry name" value="Carboxypeptidase regulatory domain-like"/>
    <property type="match status" value="1"/>
</dbReference>
<proteinExistence type="predicted"/>
<dbReference type="Gene3D" id="2.60.40.1120">
    <property type="entry name" value="Carboxypeptidase-like, regulatory domain"/>
    <property type="match status" value="1"/>
</dbReference>
<accession>Q01VM0</accession>
<evidence type="ECO:0008006" key="2">
    <source>
        <dbReference type="Google" id="ProtNLM"/>
    </source>
</evidence>
<dbReference type="STRING" id="234267.Acid_5346"/>
<dbReference type="KEGG" id="sus:Acid_5346"/>
<dbReference type="OrthoDB" id="1260598at2"/>